<evidence type="ECO:0008006" key="5">
    <source>
        <dbReference type="Google" id="ProtNLM"/>
    </source>
</evidence>
<dbReference type="Gene3D" id="2.50.20.20">
    <property type="match status" value="1"/>
</dbReference>
<dbReference type="EMBL" id="JBJDQH010000008">
    <property type="protein sequence ID" value="MFK4268271.1"/>
    <property type="molecule type" value="Genomic_DNA"/>
</dbReference>
<feature type="compositionally biased region" description="Polar residues" evidence="1">
    <location>
        <begin position="36"/>
        <end position="45"/>
    </location>
</feature>
<evidence type="ECO:0000313" key="4">
    <source>
        <dbReference type="Proteomes" id="UP001620295"/>
    </source>
</evidence>
<dbReference type="PROSITE" id="PS51257">
    <property type="entry name" value="PROKAR_LIPOPROTEIN"/>
    <property type="match status" value="1"/>
</dbReference>
<sequence length="259" mass="26836">MRSTTTLAALCAVTALALTACGTDDDKGDTAGKSGQSVSASSKATPSAEAPGSEVEKLTGPQIANKAMKAMKSLTSLTTALDGTVDGGPMKYRMSSANNGECVGNMSFGTEGKVELIKTGDLIYMKFDRAFWKSQGGKDGAEAADTIGDRWTKSKASGSDFKDFASACDSDTMLSGFEAGPNLARKGETTTVDGKPAITLIETDGDETYTTYVATEGKPYILKMIIKGGKEPGTVTFGDFDKPVDAKAPTGDIVDLDAP</sequence>
<dbReference type="RefSeq" id="WP_404747201.1">
    <property type="nucleotide sequence ID" value="NZ_JBJDQH010000008.1"/>
</dbReference>
<proteinExistence type="predicted"/>
<dbReference type="Proteomes" id="UP001620295">
    <property type="component" value="Unassembled WGS sequence"/>
</dbReference>
<evidence type="ECO:0000256" key="2">
    <source>
        <dbReference type="SAM" id="SignalP"/>
    </source>
</evidence>
<keyword evidence="2" id="KW-0732">Signal</keyword>
<feature type="region of interest" description="Disordered" evidence="1">
    <location>
        <begin position="25"/>
        <end position="57"/>
    </location>
</feature>
<protein>
    <recommendedName>
        <fullName evidence="5">Lipoprotein</fullName>
    </recommendedName>
</protein>
<feature type="signal peptide" evidence="2">
    <location>
        <begin position="1"/>
        <end position="22"/>
    </location>
</feature>
<reference evidence="3 4" key="1">
    <citation type="submission" date="2024-11" db="EMBL/GenBank/DDBJ databases">
        <title>The Natural Products Discovery Center: Release of the First 8490 Sequenced Strains for Exploring Actinobacteria Biosynthetic Diversity.</title>
        <authorList>
            <person name="Kalkreuter E."/>
            <person name="Kautsar S.A."/>
            <person name="Yang D."/>
            <person name="Bader C.D."/>
            <person name="Teijaro C.N."/>
            <person name="Fluegel L."/>
            <person name="Davis C.M."/>
            <person name="Simpson J.R."/>
            <person name="Lauterbach L."/>
            <person name="Steele A.D."/>
            <person name="Gui C."/>
            <person name="Meng S."/>
            <person name="Li G."/>
            <person name="Viehrig K."/>
            <person name="Ye F."/>
            <person name="Su P."/>
            <person name="Kiefer A.F."/>
            <person name="Nichols A."/>
            <person name="Cepeda A.J."/>
            <person name="Yan W."/>
            <person name="Fan B."/>
            <person name="Jiang Y."/>
            <person name="Adhikari A."/>
            <person name="Zheng C.-J."/>
            <person name="Schuster L."/>
            <person name="Cowan T.M."/>
            <person name="Smanski M.J."/>
            <person name="Chevrette M.G."/>
            <person name="De Carvalho L.P.S."/>
            <person name="Shen B."/>
        </authorList>
    </citation>
    <scope>NUCLEOTIDE SEQUENCE [LARGE SCALE GENOMIC DNA]</scope>
    <source>
        <strain evidence="3 4">NPDC020863</strain>
    </source>
</reference>
<evidence type="ECO:0000256" key="1">
    <source>
        <dbReference type="SAM" id="MobiDB-lite"/>
    </source>
</evidence>
<gene>
    <name evidence="3" type="ORF">ACI2L5_25485</name>
</gene>
<comment type="caution">
    <text evidence="3">The sequence shown here is derived from an EMBL/GenBank/DDBJ whole genome shotgun (WGS) entry which is preliminary data.</text>
</comment>
<keyword evidence="4" id="KW-1185">Reference proteome</keyword>
<organism evidence="3 4">
    <name type="scientific">Streptomyces milbemycinicus</name>
    <dbReference type="NCBI Taxonomy" id="476552"/>
    <lineage>
        <taxon>Bacteria</taxon>
        <taxon>Bacillati</taxon>
        <taxon>Actinomycetota</taxon>
        <taxon>Actinomycetes</taxon>
        <taxon>Kitasatosporales</taxon>
        <taxon>Streptomycetaceae</taxon>
        <taxon>Streptomyces</taxon>
    </lineage>
</organism>
<feature type="chain" id="PRO_5047543157" description="Lipoprotein" evidence="2">
    <location>
        <begin position="23"/>
        <end position="259"/>
    </location>
</feature>
<name>A0ABW8LVN8_9ACTN</name>
<accession>A0ABW8LVN8</accession>
<evidence type="ECO:0000313" key="3">
    <source>
        <dbReference type="EMBL" id="MFK4268271.1"/>
    </source>
</evidence>